<dbReference type="PANTHER" id="PTHR30373">
    <property type="entry name" value="UPF0603 PROTEIN YGCG"/>
    <property type="match status" value="1"/>
</dbReference>
<evidence type="ECO:0000256" key="2">
    <source>
        <dbReference type="SAM" id="SignalP"/>
    </source>
</evidence>
<feature type="transmembrane region" description="Helical" evidence="1">
    <location>
        <begin position="180"/>
        <end position="198"/>
    </location>
</feature>
<reference evidence="5" key="1">
    <citation type="submission" date="2017-09" db="EMBL/GenBank/DDBJ databases">
        <title>Depth-based differentiation of microbial function through sediment-hosted aquifers and enrichment of novel symbionts in the deep terrestrial subsurface.</title>
        <authorList>
            <person name="Probst A.J."/>
            <person name="Ladd B."/>
            <person name="Jarett J.K."/>
            <person name="Geller-Mcgrath D.E."/>
            <person name="Sieber C.M.K."/>
            <person name="Emerson J.B."/>
            <person name="Anantharaman K."/>
            <person name="Thomas B.C."/>
            <person name="Malmstrom R."/>
            <person name="Stieglmeier M."/>
            <person name="Klingl A."/>
            <person name="Woyke T."/>
            <person name="Ryan C.M."/>
            <person name="Banfield J.F."/>
        </authorList>
    </citation>
    <scope>NUCLEOTIDE SEQUENCE [LARGE SCALE GENOMIC DNA]</scope>
</reference>
<organism evidence="4 5">
    <name type="scientific">Candidatus Falkowbacteria bacterium CG10_big_fil_rev_8_21_14_0_10_37_18</name>
    <dbReference type="NCBI Taxonomy" id="1974562"/>
    <lineage>
        <taxon>Bacteria</taxon>
        <taxon>Candidatus Falkowiibacteriota</taxon>
    </lineage>
</organism>
<gene>
    <name evidence="4" type="ORF">COT93_01335</name>
</gene>
<dbReference type="Pfam" id="PF04536">
    <property type="entry name" value="TPM_phosphatase"/>
    <property type="match status" value="1"/>
</dbReference>
<keyword evidence="2" id="KW-0732">Signal</keyword>
<evidence type="ECO:0000259" key="3">
    <source>
        <dbReference type="Pfam" id="PF04536"/>
    </source>
</evidence>
<evidence type="ECO:0000313" key="4">
    <source>
        <dbReference type="EMBL" id="PIR95656.1"/>
    </source>
</evidence>
<dbReference type="Proteomes" id="UP000229972">
    <property type="component" value="Unassembled WGS sequence"/>
</dbReference>
<dbReference type="InterPro" id="IPR007621">
    <property type="entry name" value="TPM_dom"/>
</dbReference>
<feature type="signal peptide" evidence="2">
    <location>
        <begin position="1"/>
        <end position="22"/>
    </location>
</feature>
<feature type="transmembrane region" description="Helical" evidence="1">
    <location>
        <begin position="205"/>
        <end position="223"/>
    </location>
</feature>
<proteinExistence type="predicted"/>
<feature type="chain" id="PRO_5013789379" evidence="2">
    <location>
        <begin position="23"/>
        <end position="297"/>
    </location>
</feature>
<dbReference type="PANTHER" id="PTHR30373:SF2">
    <property type="entry name" value="UPF0603 PROTEIN YGCG"/>
    <property type="match status" value="1"/>
</dbReference>
<accession>A0A2H0V983</accession>
<evidence type="ECO:0000256" key="1">
    <source>
        <dbReference type="SAM" id="Phobius"/>
    </source>
</evidence>
<dbReference type="AlphaFoldDB" id="A0A2H0V983"/>
<keyword evidence="1" id="KW-1133">Transmembrane helix</keyword>
<protein>
    <submittedName>
        <fullName evidence="4">Methanol dehydrogenase</fullName>
    </submittedName>
</protein>
<dbReference type="EMBL" id="PFAL01000013">
    <property type="protein sequence ID" value="PIR95656.1"/>
    <property type="molecule type" value="Genomic_DNA"/>
</dbReference>
<feature type="transmembrane region" description="Helical" evidence="1">
    <location>
        <begin position="229"/>
        <end position="249"/>
    </location>
</feature>
<keyword evidence="1" id="KW-0472">Membrane</keyword>
<dbReference type="Gene3D" id="3.10.310.50">
    <property type="match status" value="1"/>
</dbReference>
<sequence>MLGRIVLIVFLALFTAGLPARAYNNPGQPVAFVNDYAGVLSSEQKSSLENKLTQFTASSTNEVAVVIISSLEGDSIENYANKLFADWKIGTEKQNNGVLLLIAINDKKMRIETGYGLEGALPDATANQIITKTLRPAFQANDYYSGIDAATNQIILATQGEYSADASAGGGLGNWSFDSIVWIMIMSLYLLSALYRYLARSKSWWEGGVLGAVIGLIVSLIFFSSLVSILTPVLAVCGFIFDYLVSRVFPAPKPLKKGGGIWFLGGPGGFGGRGGSGGGFGGFGGGSSGGGGASGGW</sequence>
<name>A0A2H0V983_9BACT</name>
<feature type="domain" description="TPM" evidence="3">
    <location>
        <begin position="33"/>
        <end position="155"/>
    </location>
</feature>
<comment type="caution">
    <text evidence="4">The sequence shown here is derived from an EMBL/GenBank/DDBJ whole genome shotgun (WGS) entry which is preliminary data.</text>
</comment>
<keyword evidence="1" id="KW-0812">Transmembrane</keyword>
<evidence type="ECO:0000313" key="5">
    <source>
        <dbReference type="Proteomes" id="UP000229972"/>
    </source>
</evidence>